<dbReference type="EMBL" id="CP101637">
    <property type="protein sequence ID" value="WMT81468.1"/>
    <property type="molecule type" value="Genomic_DNA"/>
</dbReference>
<accession>A0ABY9Q0J6</accession>
<gene>
    <name evidence="1" type="ORF">TEMA_18090</name>
</gene>
<evidence type="ECO:0000313" key="1">
    <source>
        <dbReference type="EMBL" id="WMT81468.1"/>
    </source>
</evidence>
<name>A0ABY9Q0J6_9FIRM</name>
<reference evidence="1 2" key="1">
    <citation type="submission" date="2022-07" db="EMBL/GenBank/DDBJ databases">
        <title>Genome sequence of Terrisporobacter mayombei DSM6539.</title>
        <authorList>
            <person name="Boeer T."/>
            <person name="Bengelsdorf F.R."/>
            <person name="Daniel R."/>
            <person name="Poehlein A."/>
        </authorList>
    </citation>
    <scope>NUCLEOTIDE SEQUENCE [LARGE SCALE GENOMIC DNA]</scope>
    <source>
        <strain evidence="1 2">DSM 6539</strain>
    </source>
</reference>
<protein>
    <submittedName>
        <fullName evidence="1">Uncharacterized protein</fullName>
    </submittedName>
</protein>
<proteinExistence type="predicted"/>
<keyword evidence="2" id="KW-1185">Reference proteome</keyword>
<organism evidence="1 2">
    <name type="scientific">Terrisporobacter mayombei</name>
    <dbReference type="NCBI Taxonomy" id="1541"/>
    <lineage>
        <taxon>Bacteria</taxon>
        <taxon>Bacillati</taxon>
        <taxon>Bacillota</taxon>
        <taxon>Clostridia</taxon>
        <taxon>Peptostreptococcales</taxon>
        <taxon>Peptostreptococcaceae</taxon>
        <taxon>Terrisporobacter</taxon>
    </lineage>
</organism>
<evidence type="ECO:0000313" key="2">
    <source>
        <dbReference type="Proteomes" id="UP001235030"/>
    </source>
</evidence>
<dbReference type="Proteomes" id="UP001235030">
    <property type="component" value="Chromosome"/>
</dbReference>
<sequence>MDGDPSLKKAKAKRRRVHIYYNLFIDNMNSLLWRDYYGRSSKQFN</sequence>